<dbReference type="InterPro" id="IPR021338">
    <property type="entry name" value="DUF2953"/>
</dbReference>
<evidence type="ECO:0000313" key="2">
    <source>
        <dbReference type="EMBL" id="SHI93490.1"/>
    </source>
</evidence>
<evidence type="ECO:0000313" key="3">
    <source>
        <dbReference type="Proteomes" id="UP000184442"/>
    </source>
</evidence>
<dbReference type="RefSeq" id="WP_073025923.1">
    <property type="nucleotide sequence ID" value="NZ_FQZS01000011.1"/>
</dbReference>
<feature type="transmembrane region" description="Helical" evidence="1">
    <location>
        <begin position="6"/>
        <end position="24"/>
    </location>
</feature>
<keyword evidence="1" id="KW-0812">Transmembrane</keyword>
<dbReference type="AlphaFoldDB" id="A0A1M6F738"/>
<sequence>MILLWMIIVIISLFLMIYHSHLIINITYKKLNNDDIVTVQLTALYGVIKYKIQLPSLDFINKIDSFILNLKLRYKRRREKKKKKLIIKKSKTIDYLFHTLENLNKRYRYHIKLSKYMIKKVYIKNFLLKIEYGIEDAYIAAICHGLFYILMTNFIIFMQQNMNLQVKAIALKPVFDKEILNLEFNCIIDIKIGHIITALKMLIKTSRGSEIDGTTHRRSYENNSREY</sequence>
<keyword evidence="3" id="KW-1185">Reference proteome</keyword>
<dbReference type="STRING" id="1122184.SAMN02745176_01852"/>
<name>A0A1M6F738_9FIRM</name>
<keyword evidence="1" id="KW-0472">Membrane</keyword>
<dbReference type="Pfam" id="PF11167">
    <property type="entry name" value="DUF2953"/>
    <property type="match status" value="1"/>
</dbReference>
<accession>A0A1M6F738</accession>
<feature type="transmembrane region" description="Helical" evidence="1">
    <location>
        <begin position="137"/>
        <end position="158"/>
    </location>
</feature>
<keyword evidence="1" id="KW-1133">Transmembrane helix</keyword>
<evidence type="ECO:0000256" key="1">
    <source>
        <dbReference type="SAM" id="Phobius"/>
    </source>
</evidence>
<reference evidence="2 3" key="1">
    <citation type="submission" date="2016-11" db="EMBL/GenBank/DDBJ databases">
        <authorList>
            <person name="Jaros S."/>
            <person name="Januszkiewicz K."/>
            <person name="Wedrychowicz H."/>
        </authorList>
    </citation>
    <scope>NUCLEOTIDE SEQUENCE [LARGE SCALE GENOMIC DNA]</scope>
    <source>
        <strain evidence="2 3">DSM 19022</strain>
    </source>
</reference>
<gene>
    <name evidence="2" type="ORF">SAMN02745176_01852</name>
</gene>
<dbReference type="EMBL" id="FQZS01000011">
    <property type="protein sequence ID" value="SHI93490.1"/>
    <property type="molecule type" value="Genomic_DNA"/>
</dbReference>
<dbReference type="OrthoDB" id="1953500at2"/>
<proteinExistence type="predicted"/>
<protein>
    <recommendedName>
        <fullName evidence="4">DUF2953 domain-containing protein</fullName>
    </recommendedName>
</protein>
<evidence type="ECO:0008006" key="4">
    <source>
        <dbReference type="Google" id="ProtNLM"/>
    </source>
</evidence>
<dbReference type="Proteomes" id="UP000184442">
    <property type="component" value="Unassembled WGS sequence"/>
</dbReference>
<organism evidence="2 3">
    <name type="scientific">Lutispora thermophila DSM 19022</name>
    <dbReference type="NCBI Taxonomy" id="1122184"/>
    <lineage>
        <taxon>Bacteria</taxon>
        <taxon>Bacillati</taxon>
        <taxon>Bacillota</taxon>
        <taxon>Clostridia</taxon>
        <taxon>Lutisporales</taxon>
        <taxon>Lutisporaceae</taxon>
        <taxon>Lutispora</taxon>
    </lineage>
</organism>